<organism evidence="12 13">
    <name type="scientific">Marasmius crinis-equi</name>
    <dbReference type="NCBI Taxonomy" id="585013"/>
    <lineage>
        <taxon>Eukaryota</taxon>
        <taxon>Fungi</taxon>
        <taxon>Dikarya</taxon>
        <taxon>Basidiomycota</taxon>
        <taxon>Agaricomycotina</taxon>
        <taxon>Agaricomycetes</taxon>
        <taxon>Agaricomycetidae</taxon>
        <taxon>Agaricales</taxon>
        <taxon>Marasmiineae</taxon>
        <taxon>Marasmiaceae</taxon>
        <taxon>Marasmius</taxon>
    </lineage>
</organism>
<feature type="region of interest" description="Disordered" evidence="9">
    <location>
        <begin position="649"/>
        <end position="677"/>
    </location>
</feature>
<keyword evidence="5 8" id="KW-0274">FAD</keyword>
<dbReference type="InterPro" id="IPR036188">
    <property type="entry name" value="FAD/NAD-bd_sf"/>
</dbReference>
<keyword evidence="6" id="KW-0560">Oxidoreductase</keyword>
<dbReference type="PANTHER" id="PTHR11552">
    <property type="entry name" value="GLUCOSE-METHANOL-CHOLINE GMC OXIDOREDUCTASE"/>
    <property type="match status" value="1"/>
</dbReference>
<keyword evidence="13" id="KW-1185">Reference proteome</keyword>
<dbReference type="InterPro" id="IPR007867">
    <property type="entry name" value="GMC_OxRtase_C"/>
</dbReference>
<dbReference type="Gene3D" id="4.10.450.10">
    <property type="entry name" value="Glucose Oxidase, domain 2"/>
    <property type="match status" value="1"/>
</dbReference>
<name>A0ABR3FBS2_9AGAR</name>
<feature type="compositionally biased region" description="Polar residues" evidence="9">
    <location>
        <begin position="655"/>
        <end position="666"/>
    </location>
</feature>
<evidence type="ECO:0000256" key="4">
    <source>
        <dbReference type="ARBA" id="ARBA00022729"/>
    </source>
</evidence>
<keyword evidence="4" id="KW-0732">Signal</keyword>
<dbReference type="PIRSF" id="PIRSF000137">
    <property type="entry name" value="Alcohol_oxidase"/>
    <property type="match status" value="1"/>
</dbReference>
<evidence type="ECO:0000256" key="5">
    <source>
        <dbReference type="ARBA" id="ARBA00022827"/>
    </source>
</evidence>
<evidence type="ECO:0000256" key="7">
    <source>
        <dbReference type="ARBA" id="ARBA00023180"/>
    </source>
</evidence>
<dbReference type="SUPFAM" id="SSF54373">
    <property type="entry name" value="FAD-linked reductases, C-terminal domain"/>
    <property type="match status" value="1"/>
</dbReference>
<protein>
    <recommendedName>
        <fullName evidence="10 11">Glucose-methanol-choline oxidoreductase N-terminal domain-containing protein</fullName>
    </recommendedName>
</protein>
<dbReference type="Pfam" id="PF00732">
    <property type="entry name" value="GMC_oxred_N"/>
    <property type="match status" value="1"/>
</dbReference>
<dbReference type="EMBL" id="JBAHYK010000617">
    <property type="protein sequence ID" value="KAL0572535.1"/>
    <property type="molecule type" value="Genomic_DNA"/>
</dbReference>
<evidence type="ECO:0000256" key="9">
    <source>
        <dbReference type="SAM" id="MobiDB-lite"/>
    </source>
</evidence>
<keyword evidence="7" id="KW-0325">Glycoprotein</keyword>
<reference evidence="12 13" key="1">
    <citation type="submission" date="2024-02" db="EMBL/GenBank/DDBJ databases">
        <title>A draft genome for the cacao thread blight pathogen Marasmius crinis-equi.</title>
        <authorList>
            <person name="Cohen S.P."/>
            <person name="Baruah I.K."/>
            <person name="Amoako-Attah I."/>
            <person name="Bukari Y."/>
            <person name="Meinhardt L.W."/>
            <person name="Bailey B.A."/>
        </authorList>
    </citation>
    <scope>NUCLEOTIDE SEQUENCE [LARGE SCALE GENOMIC DNA]</scope>
    <source>
        <strain evidence="12 13">GH-76</strain>
    </source>
</reference>
<feature type="domain" description="Glucose-methanol-choline oxidoreductase N-terminal" evidence="10">
    <location>
        <begin position="110"/>
        <end position="133"/>
    </location>
</feature>
<dbReference type="PANTHER" id="PTHR11552:SF201">
    <property type="entry name" value="GLUCOSE-METHANOL-CHOLINE OXIDOREDUCTASE N-TERMINAL DOMAIN-CONTAINING PROTEIN"/>
    <property type="match status" value="1"/>
</dbReference>
<dbReference type="Proteomes" id="UP001465976">
    <property type="component" value="Unassembled WGS sequence"/>
</dbReference>
<sequence>MWRSLLTTFAPIVLIKVVVGYDYVIVGGGTGGLTVASRLAEDPGIEVLVLEAGPNAEHLPEVSVLSPFAALSVFIPGLIGTGQSYTTLNWAYNTTPQENLNNRILNVKAGKALGGSTVINSMIFPRGQKDQYDAWGTLNNDSSWTWNALLPYFKRSEIFTPPNKFQAANGAQFLPQFHGFNSEKGRVHVGFPNFFFPQAELWAQTAVGMGFAATPDLTSGEVEAVGVSPNSLDAANNTRYTWFFRFVGKQYAQSRRVRCSAACAYFTPFADRPNFTVITNVTVSRIIWSTKKDNSMNLVASGVEYYSTDITEPHIANVSREVIVSAGTVGSPKVLELSGVGNNTITTDVFSQNPDLAQQQLDLWFENRTGLYSSASGRTLAITPPSKIFSSSELDTLVAEAHANLSHFAAQFSNGNPNLAKGIKAQHKLALKLYLDDKAGPLEMNLTPGYGGLTPQEQRLGENFTTIIVVLYAPLSRGRIHIASSDPRIPPFVDPAYWSHPLDVAANVAGIKLARKMLASRPLSSTNLGEFEPGFDIQSDEEIEGWLKDIAGGDNHPVGTMAMLPRELGGVVDTSLKIYGTENVRVADASIIPFPISAHISSTVYMIGEKPELSCGRLSPLSSLASVILIKPALGYDFVIVLEVLSKPKSDSSKEVPTSMSSYSKQVRTRRTYQRSS</sequence>
<dbReference type="InterPro" id="IPR012132">
    <property type="entry name" value="GMC_OxRdtase"/>
</dbReference>
<comment type="cofactor">
    <cofactor evidence="1">
        <name>FAD</name>
        <dbReference type="ChEBI" id="CHEBI:57692"/>
    </cofactor>
</comment>
<gene>
    <name evidence="12" type="ORF">V5O48_009429</name>
</gene>
<dbReference type="Gene3D" id="3.50.50.60">
    <property type="entry name" value="FAD/NAD(P)-binding domain"/>
    <property type="match status" value="1"/>
</dbReference>
<accession>A0ABR3FBS2</accession>
<evidence type="ECO:0000256" key="2">
    <source>
        <dbReference type="ARBA" id="ARBA00010790"/>
    </source>
</evidence>
<evidence type="ECO:0000256" key="1">
    <source>
        <dbReference type="ARBA" id="ARBA00001974"/>
    </source>
</evidence>
<dbReference type="InterPro" id="IPR000172">
    <property type="entry name" value="GMC_OxRdtase_N"/>
</dbReference>
<dbReference type="SUPFAM" id="SSF51905">
    <property type="entry name" value="FAD/NAD(P)-binding domain"/>
    <property type="match status" value="1"/>
</dbReference>
<evidence type="ECO:0000259" key="11">
    <source>
        <dbReference type="PROSITE" id="PS00624"/>
    </source>
</evidence>
<comment type="similarity">
    <text evidence="2 8">Belongs to the GMC oxidoreductase family.</text>
</comment>
<evidence type="ECO:0000259" key="10">
    <source>
        <dbReference type="PROSITE" id="PS00623"/>
    </source>
</evidence>
<dbReference type="PROSITE" id="PS00623">
    <property type="entry name" value="GMC_OXRED_1"/>
    <property type="match status" value="1"/>
</dbReference>
<evidence type="ECO:0000313" key="12">
    <source>
        <dbReference type="EMBL" id="KAL0572535.1"/>
    </source>
</evidence>
<proteinExistence type="inferred from homology"/>
<evidence type="ECO:0000256" key="3">
    <source>
        <dbReference type="ARBA" id="ARBA00022630"/>
    </source>
</evidence>
<feature type="domain" description="Glucose-methanol-choline oxidoreductase N-terminal" evidence="11">
    <location>
        <begin position="327"/>
        <end position="341"/>
    </location>
</feature>
<dbReference type="PROSITE" id="PS00624">
    <property type="entry name" value="GMC_OXRED_2"/>
    <property type="match status" value="1"/>
</dbReference>
<dbReference type="InterPro" id="IPR027424">
    <property type="entry name" value="Glucose_Oxidase_domain_2"/>
</dbReference>
<dbReference type="Gene3D" id="3.30.560.10">
    <property type="entry name" value="Glucose Oxidase, domain 3"/>
    <property type="match status" value="1"/>
</dbReference>
<comment type="caution">
    <text evidence="12">The sequence shown here is derived from an EMBL/GenBank/DDBJ whole genome shotgun (WGS) entry which is preliminary data.</text>
</comment>
<dbReference type="Pfam" id="PF05199">
    <property type="entry name" value="GMC_oxred_C"/>
    <property type="match status" value="1"/>
</dbReference>
<feature type="compositionally biased region" description="Basic residues" evidence="9">
    <location>
        <begin position="667"/>
        <end position="677"/>
    </location>
</feature>
<evidence type="ECO:0000256" key="8">
    <source>
        <dbReference type="RuleBase" id="RU003968"/>
    </source>
</evidence>
<evidence type="ECO:0000256" key="6">
    <source>
        <dbReference type="ARBA" id="ARBA00023002"/>
    </source>
</evidence>
<keyword evidence="3 8" id="KW-0285">Flavoprotein</keyword>
<evidence type="ECO:0000313" key="13">
    <source>
        <dbReference type="Proteomes" id="UP001465976"/>
    </source>
</evidence>